<accession>A0A916JQQ4</accession>
<evidence type="ECO:0000313" key="1">
    <source>
        <dbReference type="EMBL" id="CAG5087673.1"/>
    </source>
</evidence>
<proteinExistence type="predicted"/>
<sequence>MRLCLACKEPISGRIDKIYCSDYCKSNYHYQKNKQKDPSNFAKIDKQLKRNRRLLHHFNQAGKSTIRKEKLLQAGFNPKFYTHTWSNQRGQTYHFCYDVGFLELPENGKIKYILIDYQPEFMGKLPENG</sequence>
<evidence type="ECO:0000313" key="2">
    <source>
        <dbReference type="Proteomes" id="UP000683507"/>
    </source>
</evidence>
<gene>
    <name evidence="1" type="ORF">CRYO30217_03544</name>
</gene>
<name>A0A916JQQ4_9FLAO</name>
<evidence type="ECO:0008006" key="3">
    <source>
        <dbReference type="Google" id="ProtNLM"/>
    </source>
</evidence>
<dbReference type="AlphaFoldDB" id="A0A916JQQ4"/>
<dbReference type="EMBL" id="OU015584">
    <property type="protein sequence ID" value="CAG5087673.1"/>
    <property type="molecule type" value="Genomic_DNA"/>
</dbReference>
<protein>
    <recommendedName>
        <fullName evidence="3">DUF2116 family Zn-ribbon domain-containing protein</fullName>
    </recommendedName>
</protein>
<organism evidence="1 2">
    <name type="scientific">Parvicella tangerina</name>
    <dbReference type="NCBI Taxonomy" id="2829795"/>
    <lineage>
        <taxon>Bacteria</taxon>
        <taxon>Pseudomonadati</taxon>
        <taxon>Bacteroidota</taxon>
        <taxon>Flavobacteriia</taxon>
        <taxon>Flavobacteriales</taxon>
        <taxon>Parvicellaceae</taxon>
        <taxon>Parvicella</taxon>
    </lineage>
</organism>
<dbReference type="RefSeq" id="WP_258543717.1">
    <property type="nucleotide sequence ID" value="NZ_OU015584.1"/>
</dbReference>
<keyword evidence="2" id="KW-1185">Reference proteome</keyword>
<dbReference type="KEGG" id="ptan:CRYO30217_03544"/>
<reference evidence="1" key="1">
    <citation type="submission" date="2021-04" db="EMBL/GenBank/DDBJ databases">
        <authorList>
            <person name="Rodrigo-Torres L."/>
            <person name="Arahal R. D."/>
            <person name="Lucena T."/>
        </authorList>
    </citation>
    <scope>NUCLEOTIDE SEQUENCE</scope>
    <source>
        <strain evidence="1">AS29M-1</strain>
    </source>
</reference>
<dbReference type="Proteomes" id="UP000683507">
    <property type="component" value="Chromosome"/>
</dbReference>